<keyword evidence="2" id="KW-1133">Transmembrane helix</keyword>
<evidence type="ECO:0000256" key="2">
    <source>
        <dbReference type="SAM" id="Phobius"/>
    </source>
</evidence>
<evidence type="ECO:0000256" key="1">
    <source>
        <dbReference type="SAM" id="MobiDB-lite"/>
    </source>
</evidence>
<dbReference type="EMBL" id="JAJMLW010000001">
    <property type="protein sequence ID" value="MCI2240824.1"/>
    <property type="molecule type" value="Genomic_DNA"/>
</dbReference>
<feature type="region of interest" description="Disordered" evidence="1">
    <location>
        <begin position="1"/>
        <end position="81"/>
    </location>
</feature>
<feature type="transmembrane region" description="Helical" evidence="2">
    <location>
        <begin position="95"/>
        <end position="115"/>
    </location>
</feature>
<feature type="compositionally biased region" description="Basic residues" evidence="1">
    <location>
        <begin position="50"/>
        <end position="59"/>
    </location>
</feature>
<dbReference type="Proteomes" id="UP001430755">
    <property type="component" value="Unassembled WGS sequence"/>
</dbReference>
<comment type="caution">
    <text evidence="3">The sequence shown here is derived from an EMBL/GenBank/DDBJ whole genome shotgun (WGS) entry which is preliminary data.</text>
</comment>
<sequence>MPQKRTKHVRASASPSRRSAGTRPRAASAAPRGGHSKNPIAAGPSAARASRSRAAHRTAPKAAPQRRNAADGSAGEGAHVTLPGGREVLLTRRHFLYGAAGLAALAVLGGGGYAASKAASSSGGGVSTLKVPESAVFTSEDCEQIEDSATVMGLMVAKELPYGSLVWASDDTVAACLMPTDQGRPLSTVGLLSLTSGTVSTVLKQAVGQDEGFEVYDVRACARGMVWAEADILDGLWRVYAAPGDGASIGTPVLLEEGTTDWEMPTLAASGDYAWWQVLPRLDGPKKTEASLLKRAAFGSSQVEEAYSSNGRMCAPPCAVEGGVVITPRADTNGTYYQLTRLDAATAEVTDAVVLPSSMRPLEAGYGPTGFSFAFDAIYNYGDGIKNLGTYVPASPVTVSAPAAPEDDDGKADTSPLRALDAAGAAAYGDAPWFRFPRTPTAPPAWCGKWFMVKSTRAVCGIDPATKRYFTLDVKNGTDDYGDYLASTGSGSRVVTFSNIDYTPLEGDPQKHCLVRVWSPVE</sequence>
<dbReference type="RefSeq" id="WP_242162430.1">
    <property type="nucleotide sequence ID" value="NZ_JAJMLW010000001.1"/>
</dbReference>
<gene>
    <name evidence="3" type="ORF">LPT13_00420</name>
</gene>
<evidence type="ECO:0000313" key="3">
    <source>
        <dbReference type="EMBL" id="MCI2240824.1"/>
    </source>
</evidence>
<proteinExistence type="predicted"/>
<protein>
    <submittedName>
        <fullName evidence="3">Tat pathway signal protein</fullName>
    </submittedName>
</protein>
<name>A0ABS9WD86_9ACTN</name>
<accession>A0ABS9WD86</accession>
<keyword evidence="2" id="KW-0812">Transmembrane</keyword>
<evidence type="ECO:0000313" key="4">
    <source>
        <dbReference type="Proteomes" id="UP001430755"/>
    </source>
</evidence>
<organism evidence="3 4">
    <name type="scientific">Adlercreutzia faecimuris</name>
    <dbReference type="NCBI Taxonomy" id="2897341"/>
    <lineage>
        <taxon>Bacteria</taxon>
        <taxon>Bacillati</taxon>
        <taxon>Actinomycetota</taxon>
        <taxon>Coriobacteriia</taxon>
        <taxon>Eggerthellales</taxon>
        <taxon>Eggerthellaceae</taxon>
        <taxon>Adlercreutzia</taxon>
    </lineage>
</organism>
<keyword evidence="2" id="KW-0472">Membrane</keyword>
<feature type="compositionally biased region" description="Basic residues" evidence="1">
    <location>
        <begin position="1"/>
        <end position="10"/>
    </location>
</feature>
<dbReference type="PROSITE" id="PS51318">
    <property type="entry name" value="TAT"/>
    <property type="match status" value="1"/>
</dbReference>
<reference evidence="3" key="1">
    <citation type="submission" date="2021-11" db="EMBL/GenBank/DDBJ databases">
        <title>A Novel Adlercreutzia Species, isolated from a Allomyrina dichotoma larva feces.</title>
        <authorList>
            <person name="Suh M.K."/>
        </authorList>
    </citation>
    <scope>NUCLEOTIDE SEQUENCE</scope>
    <source>
        <strain evidence="3">JBNU-10</strain>
    </source>
</reference>
<keyword evidence="4" id="KW-1185">Reference proteome</keyword>
<dbReference type="InterPro" id="IPR006311">
    <property type="entry name" value="TAT_signal"/>
</dbReference>
<feature type="compositionally biased region" description="Low complexity" evidence="1">
    <location>
        <begin position="11"/>
        <end position="33"/>
    </location>
</feature>